<dbReference type="EMBL" id="CDMC01000026">
    <property type="protein sequence ID" value="CEL11478.1"/>
    <property type="molecule type" value="Genomic_DNA"/>
</dbReference>
<dbReference type="Proteomes" id="UP000054771">
    <property type="component" value="Unassembled WGS sequence"/>
</dbReference>
<name>A0A0U5GI36_ASPCI</name>
<accession>A0A0U5GI36</accession>
<dbReference type="OMA" id="PWIAGGM"/>
<evidence type="ECO:0000313" key="1">
    <source>
        <dbReference type="EMBL" id="CEL11478.1"/>
    </source>
</evidence>
<reference evidence="2" key="1">
    <citation type="journal article" date="2016" name="Genome Announc.">
        <title>Draft genome sequences of fungus Aspergillus calidoustus.</title>
        <authorList>
            <person name="Horn F."/>
            <person name="Linde J."/>
            <person name="Mattern D.J."/>
            <person name="Walther G."/>
            <person name="Guthke R."/>
            <person name="Scherlach K."/>
            <person name="Martin K."/>
            <person name="Brakhage A.A."/>
            <person name="Petzke L."/>
            <person name="Valiante V."/>
        </authorList>
    </citation>
    <scope>NUCLEOTIDE SEQUENCE [LARGE SCALE GENOMIC DNA]</scope>
    <source>
        <strain evidence="2">SF006504</strain>
    </source>
</reference>
<protein>
    <submittedName>
        <fullName evidence="1">Uncharacterized protein</fullName>
    </submittedName>
</protein>
<keyword evidence="2" id="KW-1185">Reference proteome</keyword>
<sequence>MIQSRDHPVIMDNPARFTGLSLAAVRLHFEAYTKECQARGERDGISRRACLVVDDEVLQILAGAVAQSSAEVEVAHVVNRRACWVKTVEAWPDLDETHDDYDGSMKCSVSALWRLWQWASDPDPIAILMRDENGVYIG</sequence>
<gene>
    <name evidence="1" type="ORF">ASPCAL14580</name>
</gene>
<dbReference type="AlphaFoldDB" id="A0A0U5GI36"/>
<organism evidence="1 2">
    <name type="scientific">Aspergillus calidoustus</name>
    <dbReference type="NCBI Taxonomy" id="454130"/>
    <lineage>
        <taxon>Eukaryota</taxon>
        <taxon>Fungi</taxon>
        <taxon>Dikarya</taxon>
        <taxon>Ascomycota</taxon>
        <taxon>Pezizomycotina</taxon>
        <taxon>Eurotiomycetes</taxon>
        <taxon>Eurotiomycetidae</taxon>
        <taxon>Eurotiales</taxon>
        <taxon>Aspergillaceae</taxon>
        <taxon>Aspergillus</taxon>
        <taxon>Aspergillus subgen. Nidulantes</taxon>
    </lineage>
</organism>
<dbReference type="OrthoDB" id="4424523at2759"/>
<evidence type="ECO:0000313" key="2">
    <source>
        <dbReference type="Proteomes" id="UP000054771"/>
    </source>
</evidence>
<dbReference type="STRING" id="454130.A0A0U5GI36"/>
<proteinExistence type="predicted"/>